<dbReference type="EMBL" id="AYKW01000013">
    <property type="protein sequence ID" value="PIL30717.1"/>
    <property type="molecule type" value="Genomic_DNA"/>
</dbReference>
<keyword evidence="2" id="KW-1185">Reference proteome</keyword>
<protein>
    <submittedName>
        <fullName evidence="1">Uncharacterized protein</fullName>
    </submittedName>
</protein>
<sequence length="209" mass="23051">MPPSAWKPATRSAIHAAAMAVAETLNPRPYAVVGGAACMLLGSMRLTEDVDLVMPRGTVAEYRKLFRTPEAESRGFTTGTEQPRHTFHGAERALVEFLSPAGMFRGAFDENTPTVVVDRVRVLHPLNLLDAKCESVFTRGEHKKHTDAEDIRFLLAYCADNGLEITFQNVPHAHPEAVEHLMSEGWVPREAWEKAGYVPGEGWQAAKTS</sequence>
<evidence type="ECO:0000313" key="1">
    <source>
        <dbReference type="EMBL" id="PIL30717.1"/>
    </source>
</evidence>
<accession>A0A2G8SAD0</accession>
<reference evidence="1 2" key="1">
    <citation type="journal article" date="2015" name="Sci. Rep.">
        <title>Chromosome-level genome map provides insights into diverse defense mechanisms in the medicinal fungus Ganoderma sinense.</title>
        <authorList>
            <person name="Zhu Y."/>
            <person name="Xu J."/>
            <person name="Sun C."/>
            <person name="Zhou S."/>
            <person name="Xu H."/>
            <person name="Nelson D.R."/>
            <person name="Qian J."/>
            <person name="Song J."/>
            <person name="Luo H."/>
            <person name="Xiang L."/>
            <person name="Li Y."/>
            <person name="Xu Z."/>
            <person name="Ji A."/>
            <person name="Wang L."/>
            <person name="Lu S."/>
            <person name="Hayward A."/>
            <person name="Sun W."/>
            <person name="Li X."/>
            <person name="Schwartz D.C."/>
            <person name="Wang Y."/>
            <person name="Chen S."/>
        </authorList>
    </citation>
    <scope>NUCLEOTIDE SEQUENCE [LARGE SCALE GENOMIC DNA]</scope>
    <source>
        <strain evidence="1 2">ZZ0214-1</strain>
    </source>
</reference>
<dbReference type="Gene3D" id="3.30.460.40">
    <property type="match status" value="1"/>
</dbReference>
<dbReference type="OrthoDB" id="2740262at2759"/>
<organism evidence="1 2">
    <name type="scientific">Ganoderma sinense ZZ0214-1</name>
    <dbReference type="NCBI Taxonomy" id="1077348"/>
    <lineage>
        <taxon>Eukaryota</taxon>
        <taxon>Fungi</taxon>
        <taxon>Dikarya</taxon>
        <taxon>Basidiomycota</taxon>
        <taxon>Agaricomycotina</taxon>
        <taxon>Agaricomycetes</taxon>
        <taxon>Polyporales</taxon>
        <taxon>Polyporaceae</taxon>
        <taxon>Ganoderma</taxon>
    </lineage>
</organism>
<dbReference type="AlphaFoldDB" id="A0A2G8SAD0"/>
<proteinExistence type="predicted"/>
<evidence type="ECO:0000313" key="2">
    <source>
        <dbReference type="Proteomes" id="UP000230002"/>
    </source>
</evidence>
<gene>
    <name evidence="1" type="ORF">GSI_06885</name>
</gene>
<dbReference type="InterPro" id="IPR043519">
    <property type="entry name" value="NT_sf"/>
</dbReference>
<name>A0A2G8SAD0_9APHY</name>
<comment type="caution">
    <text evidence="1">The sequence shown here is derived from an EMBL/GenBank/DDBJ whole genome shotgun (WGS) entry which is preliminary data.</text>
</comment>
<dbReference type="Proteomes" id="UP000230002">
    <property type="component" value="Unassembled WGS sequence"/>
</dbReference>
<dbReference type="SUPFAM" id="SSF81301">
    <property type="entry name" value="Nucleotidyltransferase"/>
    <property type="match status" value="1"/>
</dbReference>